<comment type="similarity">
    <text evidence="2 6">Belongs to the 4-toluene sulfonate uptake permease (TSUP) (TC 2.A.102) family.</text>
</comment>
<accession>W1RR72</accession>
<reference evidence="7 8" key="1">
    <citation type="journal article" date="2014" name="Genome Announc.">
        <title>Draft Genome Sequence of Marinomonas sp. Strain D104, a Polycyclic Aromatic Hydrocarbon-Degrading Bacterium from the Deep-Sea Sediment of the Arctic Ocean.</title>
        <authorList>
            <person name="Dong C."/>
            <person name="Bai X."/>
            <person name="Lai Q."/>
            <person name="Xie Y."/>
            <person name="Chen X."/>
            <person name="Shao Z."/>
        </authorList>
    </citation>
    <scope>NUCLEOTIDE SEQUENCE [LARGE SCALE GENOMIC DNA]</scope>
    <source>
        <strain evidence="7 8">D104</strain>
    </source>
</reference>
<feature type="transmembrane region" description="Helical" evidence="6">
    <location>
        <begin position="216"/>
        <end position="236"/>
    </location>
</feature>
<proteinExistence type="inferred from homology"/>
<keyword evidence="5 6" id="KW-0472">Membrane</keyword>
<feature type="transmembrane region" description="Helical" evidence="6">
    <location>
        <begin position="50"/>
        <end position="71"/>
    </location>
</feature>
<feature type="transmembrane region" description="Helical" evidence="6">
    <location>
        <begin position="187"/>
        <end position="204"/>
    </location>
</feature>
<feature type="transmembrane region" description="Helical" evidence="6">
    <location>
        <begin position="83"/>
        <end position="102"/>
    </location>
</feature>
<evidence type="ECO:0000256" key="2">
    <source>
        <dbReference type="ARBA" id="ARBA00009142"/>
    </source>
</evidence>
<evidence type="ECO:0000256" key="6">
    <source>
        <dbReference type="RuleBase" id="RU363041"/>
    </source>
</evidence>
<protein>
    <recommendedName>
        <fullName evidence="6">Probable membrane transporter protein</fullName>
    </recommendedName>
</protein>
<keyword evidence="4 6" id="KW-1133">Transmembrane helix</keyword>
<dbReference type="PATRIC" id="fig|1208321.3.peg.3409"/>
<evidence type="ECO:0000313" key="7">
    <source>
        <dbReference type="EMBL" id="ETI58044.1"/>
    </source>
</evidence>
<sequence>MPSFELALLFAFIGAATGSITSIIRIAPTLVAIPTLYFFLPVFNLSLEKSVLPIVATCICAFVPVHLFAWIQAMKVGQVDSNNLIHFAPGIAMGGVIGAQTLSLTNFLTFKVAFSVMAILAIINILPKPKTLKISKFQLSKYAFMPTGILIGVVSLVSGNCGRTLSESLCMLTQTDERKSQGTSSGLVVFASISALVGFIYPAQTFNSMELSGFAGAVHLPLMVILSISHFVFYWLCRNRGNTLDKRVLSISVMIFILCSIIRFWVS</sequence>
<dbReference type="RefSeq" id="WP_024025459.1">
    <property type="nucleotide sequence ID" value="NZ_AYOZ01000061.1"/>
</dbReference>
<dbReference type="PANTHER" id="PTHR43701">
    <property type="entry name" value="MEMBRANE TRANSPORTER PROTEIN MJ0441-RELATED"/>
    <property type="match status" value="1"/>
</dbReference>
<dbReference type="eggNOG" id="COG0730">
    <property type="taxonomic scope" value="Bacteria"/>
</dbReference>
<keyword evidence="6" id="KW-1003">Cell membrane</keyword>
<dbReference type="GO" id="GO:0005886">
    <property type="term" value="C:plasma membrane"/>
    <property type="evidence" value="ECO:0007669"/>
    <property type="project" value="UniProtKB-SubCell"/>
</dbReference>
<dbReference type="STRING" id="1208321.D104_17195"/>
<comment type="caution">
    <text evidence="7">The sequence shown here is derived from an EMBL/GenBank/DDBJ whole genome shotgun (WGS) entry which is preliminary data.</text>
</comment>
<dbReference type="InterPro" id="IPR002781">
    <property type="entry name" value="TM_pro_TauE-like"/>
</dbReference>
<dbReference type="AlphaFoldDB" id="W1RR72"/>
<organism evidence="7 8">
    <name type="scientific">Marinomonas profundimaris</name>
    <dbReference type="NCBI Taxonomy" id="1208321"/>
    <lineage>
        <taxon>Bacteria</taxon>
        <taxon>Pseudomonadati</taxon>
        <taxon>Pseudomonadota</taxon>
        <taxon>Gammaproteobacteria</taxon>
        <taxon>Oceanospirillales</taxon>
        <taxon>Oceanospirillaceae</taxon>
        <taxon>Marinomonas</taxon>
    </lineage>
</organism>
<dbReference type="InterPro" id="IPR051598">
    <property type="entry name" value="TSUP/Inactive_protease-like"/>
</dbReference>
<keyword evidence="3 6" id="KW-0812">Transmembrane</keyword>
<evidence type="ECO:0000256" key="5">
    <source>
        <dbReference type="ARBA" id="ARBA00023136"/>
    </source>
</evidence>
<dbReference type="Pfam" id="PF01925">
    <property type="entry name" value="TauE"/>
    <property type="match status" value="1"/>
</dbReference>
<dbReference type="EMBL" id="AYOZ01000061">
    <property type="protein sequence ID" value="ETI58044.1"/>
    <property type="molecule type" value="Genomic_DNA"/>
</dbReference>
<comment type="subcellular location">
    <subcellularLocation>
        <location evidence="6">Cell membrane</location>
        <topology evidence="6">Multi-pass membrane protein</topology>
    </subcellularLocation>
    <subcellularLocation>
        <location evidence="1">Membrane</location>
        <topology evidence="1">Multi-pass membrane protein</topology>
    </subcellularLocation>
</comment>
<evidence type="ECO:0000256" key="1">
    <source>
        <dbReference type="ARBA" id="ARBA00004141"/>
    </source>
</evidence>
<name>W1RR72_9GAMM</name>
<feature type="transmembrane region" description="Helical" evidence="6">
    <location>
        <begin position="248"/>
        <end position="266"/>
    </location>
</feature>
<evidence type="ECO:0000256" key="4">
    <source>
        <dbReference type="ARBA" id="ARBA00022989"/>
    </source>
</evidence>
<keyword evidence="8" id="KW-1185">Reference proteome</keyword>
<dbReference type="OrthoDB" id="6103152at2"/>
<gene>
    <name evidence="7" type="ORF">D104_17195</name>
</gene>
<dbReference type="Proteomes" id="UP000018857">
    <property type="component" value="Unassembled WGS sequence"/>
</dbReference>
<feature type="transmembrane region" description="Helical" evidence="6">
    <location>
        <begin position="108"/>
        <end position="126"/>
    </location>
</feature>
<evidence type="ECO:0000256" key="3">
    <source>
        <dbReference type="ARBA" id="ARBA00022692"/>
    </source>
</evidence>
<dbReference type="PANTHER" id="PTHR43701:SF2">
    <property type="entry name" value="MEMBRANE TRANSPORTER PROTEIN YJNA-RELATED"/>
    <property type="match status" value="1"/>
</dbReference>
<evidence type="ECO:0000313" key="8">
    <source>
        <dbReference type="Proteomes" id="UP000018857"/>
    </source>
</evidence>